<organism evidence="1 2">
    <name type="scientific">Silvanigrella paludirubra</name>
    <dbReference type="NCBI Taxonomy" id="2499159"/>
    <lineage>
        <taxon>Bacteria</taxon>
        <taxon>Pseudomonadati</taxon>
        <taxon>Bdellovibrionota</taxon>
        <taxon>Oligoflexia</taxon>
        <taxon>Silvanigrellales</taxon>
        <taxon>Silvanigrellaceae</taxon>
        <taxon>Silvanigrella</taxon>
    </lineage>
</organism>
<evidence type="ECO:0000313" key="2">
    <source>
        <dbReference type="Proteomes" id="UP000437748"/>
    </source>
</evidence>
<keyword evidence="2" id="KW-1185">Reference proteome</keyword>
<sequence length="259" mass="30935">MKINSFFSKYLSITDNERIYNIMREIISYNNIDIDEKMFFSSTAYYNFNIDNRVIIKERFPLKIFIPDFILENFSLHTKDQKKVIISFLKIFIKELIFLNHYFEVNKNVLNYLFNFKNYNENDFLNSQKNLNLFFQNFFKRKPKIIENIPKLITNNKQFVLGKNTISSKILSNDYSLGSYFYSFVNRIKVVIEIDSSEIVNFKVFLKIIGISGVQIIFSNNNLKNNIYKYSFIFEKNKCLGVYAIPKTNDFLYDGDFYA</sequence>
<accession>A0A6N6VXV8</accession>
<comment type="caution">
    <text evidence="1">The sequence shown here is derived from an EMBL/GenBank/DDBJ whole genome shotgun (WGS) entry which is preliminary data.</text>
</comment>
<name>A0A6N6VXV8_9BACT</name>
<evidence type="ECO:0000313" key="1">
    <source>
        <dbReference type="EMBL" id="KAB8039586.1"/>
    </source>
</evidence>
<dbReference type="RefSeq" id="WP_153418880.1">
    <property type="nucleotide sequence ID" value="NZ_WFLM01000002.1"/>
</dbReference>
<dbReference type="EMBL" id="WFLM01000002">
    <property type="protein sequence ID" value="KAB8039586.1"/>
    <property type="molecule type" value="Genomic_DNA"/>
</dbReference>
<gene>
    <name evidence="1" type="ORF">GCL60_04830</name>
</gene>
<reference evidence="1 2" key="1">
    <citation type="submission" date="2019-10" db="EMBL/GenBank/DDBJ databases">
        <title>New species of Slilvanegrellaceae.</title>
        <authorList>
            <person name="Pitt A."/>
            <person name="Hahn M.W."/>
        </authorList>
    </citation>
    <scope>NUCLEOTIDE SEQUENCE [LARGE SCALE GENOMIC DNA]</scope>
    <source>
        <strain evidence="1 2">SP-Ram-0.45-NSY-1</strain>
    </source>
</reference>
<protein>
    <submittedName>
        <fullName evidence="1">Uncharacterized protein</fullName>
    </submittedName>
</protein>
<dbReference type="AlphaFoldDB" id="A0A6N6VXV8"/>
<dbReference type="OrthoDB" id="9851821at2"/>
<proteinExistence type="predicted"/>
<dbReference type="Proteomes" id="UP000437748">
    <property type="component" value="Unassembled WGS sequence"/>
</dbReference>